<gene>
    <name evidence="1" type="ORF">H2198_002277</name>
</gene>
<dbReference type="Proteomes" id="UP001172386">
    <property type="component" value="Unassembled WGS sequence"/>
</dbReference>
<reference evidence="1" key="1">
    <citation type="submission" date="2022-10" db="EMBL/GenBank/DDBJ databases">
        <title>Culturing micro-colonial fungi from biological soil crusts in the Mojave desert and describing Neophaeococcomyces mojavensis, and introducing the new genera and species Taxawa tesnikishii.</title>
        <authorList>
            <person name="Kurbessoian T."/>
            <person name="Stajich J.E."/>
        </authorList>
    </citation>
    <scope>NUCLEOTIDE SEQUENCE</scope>
    <source>
        <strain evidence="1">JES_112</strain>
    </source>
</reference>
<dbReference type="EMBL" id="JAPDRQ010000027">
    <property type="protein sequence ID" value="KAJ9660932.1"/>
    <property type="molecule type" value="Genomic_DNA"/>
</dbReference>
<comment type="caution">
    <text evidence="1">The sequence shown here is derived from an EMBL/GenBank/DDBJ whole genome shotgun (WGS) entry which is preliminary data.</text>
</comment>
<name>A0ACC3AET2_9EURO</name>
<organism evidence="1 2">
    <name type="scientific">Neophaeococcomyces mojaviensis</name>
    <dbReference type="NCBI Taxonomy" id="3383035"/>
    <lineage>
        <taxon>Eukaryota</taxon>
        <taxon>Fungi</taxon>
        <taxon>Dikarya</taxon>
        <taxon>Ascomycota</taxon>
        <taxon>Pezizomycotina</taxon>
        <taxon>Eurotiomycetes</taxon>
        <taxon>Chaetothyriomycetidae</taxon>
        <taxon>Chaetothyriales</taxon>
        <taxon>Chaetothyriales incertae sedis</taxon>
        <taxon>Neophaeococcomyces</taxon>
    </lineage>
</organism>
<proteinExistence type="predicted"/>
<keyword evidence="2" id="KW-1185">Reference proteome</keyword>
<accession>A0ACC3AET2</accession>
<protein>
    <submittedName>
        <fullName evidence="1">Uncharacterized protein</fullName>
    </submittedName>
</protein>
<sequence>MMTRKSRTILTDADEDFRSEINSIVSKDTHLSKRDVHIANVRNFIAKQEDFNGNLVKGLLVFHNVLKWTDAAEYLPNRLRQSNGSILVTTQFDNFIQPSENVTNLCLNTLPRNAGSETLLRCLGRNVATDPERHLVKEISAFVGRLPVAIAHVAGHLEYSGYILEELIETFRQWRKRAGLATNETNDLPVLFREASFSYDETLAMVWNVAIPELSADSNDVMNILAYLNSEAIPEKMLWTKENKEVAHSSEDLSKLRKWTVNRVSRCTDPSRGAFARDCRWTRANSKKCLIKLLHLYEKSFHARTHFNNQHLLTGQNVNGSIDFAQLLIDAGMDQFERGITKEGLFLLKTAEEVFAACSPEDNQVMRANIHTMIAVMYDNTGIAQRQEAFERRKTALRIRGKIFSETARPQSKDEILLYNSEMEYAISLLHYHRFKEAEPIIEKCLVKFRQWGPESEIPFEYAKYYNKIALVRMYQGQFDEAIKLGIRGVSLMEKTGYTFFESRFKFDLACIILQSGDLDRALKVHKEILEQRIEKLGQTNELTLHSIYAIGAIYELKGDFEEALNWFHRALDHRRSLTSWPDEAFSRAQFHMSKMLLARGRAGDVEAAKNLRDRALKVLYRLLPLDHPPELKDVTDEAILFDHMLPICPGGARFTGRDLLPYFMQKS</sequence>
<evidence type="ECO:0000313" key="1">
    <source>
        <dbReference type="EMBL" id="KAJ9660932.1"/>
    </source>
</evidence>
<evidence type="ECO:0000313" key="2">
    <source>
        <dbReference type="Proteomes" id="UP001172386"/>
    </source>
</evidence>